<evidence type="ECO:0000256" key="5">
    <source>
        <dbReference type="ARBA" id="ARBA00023015"/>
    </source>
</evidence>
<dbReference type="SMART" id="SM00448">
    <property type="entry name" value="REC"/>
    <property type="match status" value="1"/>
</dbReference>
<dbReference type="Gene3D" id="1.10.10.60">
    <property type="entry name" value="Homeodomain-like"/>
    <property type="match status" value="2"/>
</dbReference>
<dbReference type="InterPro" id="IPR001789">
    <property type="entry name" value="Sig_transdc_resp-reg_receiver"/>
</dbReference>
<keyword evidence="6" id="KW-0238">DNA-binding</keyword>
<sequence length="261" mass="30565">MYKLLIVEDEHIIRKWLRYAIDYHALNILVIGEAKDGQQGARLIAEAKPDIVLTDINMPIMTAFEMFEATKEQSYAKIILSGYADFANAKSAIHYGVLEFLTKPLERQALHDCLLTIIQRLQQQSQQQELSQQQDYLKLPQLNDQLPEVVQEMLSWIHEHYQDKIMIGQLAHDLGYSESHLYHLAKKYLKMTFSDYINQYRLNRAIQLLIAEPDLMVYQLAEAVGIYDYRYFDRVFKKYLGQTVKDFRETVLHQGSDRSSL</sequence>
<dbReference type="EMBL" id="UHFF01000002">
    <property type="protein sequence ID" value="SUN46785.1"/>
    <property type="molecule type" value="Genomic_DNA"/>
</dbReference>
<evidence type="ECO:0000256" key="7">
    <source>
        <dbReference type="ARBA" id="ARBA00023163"/>
    </source>
</evidence>
<dbReference type="PROSITE" id="PS50110">
    <property type="entry name" value="RESPONSE_REGULATORY"/>
    <property type="match status" value="1"/>
</dbReference>
<dbReference type="SUPFAM" id="SSF52172">
    <property type="entry name" value="CheY-like"/>
    <property type="match status" value="1"/>
</dbReference>
<evidence type="ECO:0000256" key="3">
    <source>
        <dbReference type="ARBA" id="ARBA00022553"/>
    </source>
</evidence>
<dbReference type="PANTHER" id="PTHR42713">
    <property type="entry name" value="HISTIDINE KINASE-RELATED"/>
    <property type="match status" value="1"/>
</dbReference>
<dbReference type="GO" id="GO:0003700">
    <property type="term" value="F:DNA-binding transcription factor activity"/>
    <property type="evidence" value="ECO:0007669"/>
    <property type="project" value="InterPro"/>
</dbReference>
<proteinExistence type="predicted"/>
<evidence type="ECO:0000256" key="4">
    <source>
        <dbReference type="ARBA" id="ARBA00023012"/>
    </source>
</evidence>
<protein>
    <submittedName>
        <fullName evidence="11">Response regulator protein</fullName>
    </submittedName>
</protein>
<comment type="subcellular location">
    <subcellularLocation>
        <location evidence="1">Cytoplasm</location>
    </subcellularLocation>
</comment>
<keyword evidence="4" id="KW-0902">Two-component regulatory system</keyword>
<dbReference type="InterPro" id="IPR018060">
    <property type="entry name" value="HTH_AraC"/>
</dbReference>
<dbReference type="GO" id="GO:0043565">
    <property type="term" value="F:sequence-specific DNA binding"/>
    <property type="evidence" value="ECO:0007669"/>
    <property type="project" value="InterPro"/>
</dbReference>
<dbReference type="RefSeq" id="WP_014623025.1">
    <property type="nucleotide sequence ID" value="NZ_UHFF01000002.1"/>
</dbReference>
<evidence type="ECO:0000256" key="6">
    <source>
        <dbReference type="ARBA" id="ARBA00023125"/>
    </source>
</evidence>
<gene>
    <name evidence="11" type="ORF">NCTC12092_01189</name>
</gene>
<feature type="domain" description="HTH araC/xylS-type" evidence="9">
    <location>
        <begin position="151"/>
        <end position="250"/>
    </location>
</feature>
<feature type="domain" description="Response regulatory" evidence="10">
    <location>
        <begin position="3"/>
        <end position="118"/>
    </location>
</feature>
<dbReference type="CDD" id="cd17536">
    <property type="entry name" value="REC_YesN-like"/>
    <property type="match status" value="1"/>
</dbReference>
<dbReference type="InterPro" id="IPR051552">
    <property type="entry name" value="HptR"/>
</dbReference>
<dbReference type="Pfam" id="PF00072">
    <property type="entry name" value="Response_reg"/>
    <property type="match status" value="1"/>
</dbReference>
<keyword evidence="7" id="KW-0804">Transcription</keyword>
<name>A0A380JQR3_9STRE</name>
<dbReference type="GO" id="GO:0005737">
    <property type="term" value="C:cytoplasm"/>
    <property type="evidence" value="ECO:0007669"/>
    <property type="project" value="UniProtKB-SubCell"/>
</dbReference>
<evidence type="ECO:0000256" key="8">
    <source>
        <dbReference type="PROSITE-ProRule" id="PRU00169"/>
    </source>
</evidence>
<evidence type="ECO:0000259" key="9">
    <source>
        <dbReference type="PROSITE" id="PS01124"/>
    </source>
</evidence>
<dbReference type="InterPro" id="IPR009057">
    <property type="entry name" value="Homeodomain-like_sf"/>
</dbReference>
<evidence type="ECO:0000313" key="12">
    <source>
        <dbReference type="Proteomes" id="UP000254461"/>
    </source>
</evidence>
<dbReference type="SUPFAM" id="SSF46689">
    <property type="entry name" value="Homeodomain-like"/>
    <property type="match status" value="2"/>
</dbReference>
<evidence type="ECO:0000313" key="11">
    <source>
        <dbReference type="EMBL" id="SUN46785.1"/>
    </source>
</evidence>
<feature type="modified residue" description="4-aspartylphosphate" evidence="8">
    <location>
        <position position="55"/>
    </location>
</feature>
<accession>A0A380JQR3</accession>
<dbReference type="Gene3D" id="3.40.50.2300">
    <property type="match status" value="1"/>
</dbReference>
<dbReference type="InterPro" id="IPR011006">
    <property type="entry name" value="CheY-like_superfamily"/>
</dbReference>
<evidence type="ECO:0000256" key="2">
    <source>
        <dbReference type="ARBA" id="ARBA00022490"/>
    </source>
</evidence>
<keyword evidence="5" id="KW-0805">Transcription regulation</keyword>
<dbReference type="Proteomes" id="UP000254461">
    <property type="component" value="Unassembled WGS sequence"/>
</dbReference>
<dbReference type="Pfam" id="PF12833">
    <property type="entry name" value="HTH_18"/>
    <property type="match status" value="1"/>
</dbReference>
<dbReference type="PANTHER" id="PTHR42713:SF3">
    <property type="entry name" value="TRANSCRIPTIONAL REGULATORY PROTEIN HPTR"/>
    <property type="match status" value="1"/>
</dbReference>
<dbReference type="PROSITE" id="PS01124">
    <property type="entry name" value="HTH_ARAC_FAMILY_2"/>
    <property type="match status" value="1"/>
</dbReference>
<reference evidence="11 12" key="1">
    <citation type="submission" date="2018-06" db="EMBL/GenBank/DDBJ databases">
        <authorList>
            <consortium name="Pathogen Informatics"/>
            <person name="Doyle S."/>
        </authorList>
    </citation>
    <scope>NUCLEOTIDE SEQUENCE [LARGE SCALE GENOMIC DNA]</scope>
    <source>
        <strain evidence="11 12">NCTC12092</strain>
    </source>
</reference>
<evidence type="ECO:0000256" key="1">
    <source>
        <dbReference type="ARBA" id="ARBA00004496"/>
    </source>
</evidence>
<evidence type="ECO:0000259" key="10">
    <source>
        <dbReference type="PROSITE" id="PS50110"/>
    </source>
</evidence>
<dbReference type="SMART" id="SM00342">
    <property type="entry name" value="HTH_ARAC"/>
    <property type="match status" value="1"/>
</dbReference>
<dbReference type="AlphaFoldDB" id="A0A380JQR3"/>
<organism evidence="11 12">
    <name type="scientific">Streptococcus equi subsp. equi</name>
    <dbReference type="NCBI Taxonomy" id="148942"/>
    <lineage>
        <taxon>Bacteria</taxon>
        <taxon>Bacillati</taxon>
        <taxon>Bacillota</taxon>
        <taxon>Bacilli</taxon>
        <taxon>Lactobacillales</taxon>
        <taxon>Streptococcaceae</taxon>
        <taxon>Streptococcus</taxon>
    </lineage>
</organism>
<keyword evidence="3 8" id="KW-0597">Phosphoprotein</keyword>
<keyword evidence="2" id="KW-0963">Cytoplasm</keyword>
<dbReference type="GO" id="GO:0000160">
    <property type="term" value="P:phosphorelay signal transduction system"/>
    <property type="evidence" value="ECO:0007669"/>
    <property type="project" value="UniProtKB-KW"/>
</dbReference>